<organism evidence="1 2">
    <name type="scientific">Phascolarctobacterium succinatutens</name>
    <dbReference type="NCBI Taxonomy" id="626940"/>
    <lineage>
        <taxon>Bacteria</taxon>
        <taxon>Bacillati</taxon>
        <taxon>Bacillota</taxon>
        <taxon>Negativicutes</taxon>
        <taxon>Acidaminococcales</taxon>
        <taxon>Acidaminococcaceae</taxon>
        <taxon>Phascolarctobacterium</taxon>
    </lineage>
</organism>
<dbReference type="RefSeq" id="WP_210684468.1">
    <property type="nucleotide sequence ID" value="NZ_CALJWU010000041.1"/>
</dbReference>
<evidence type="ECO:0000313" key="2">
    <source>
        <dbReference type="Proteomes" id="UP000186777"/>
    </source>
</evidence>
<gene>
    <name evidence="1" type="ORF">BHW43_07400</name>
</gene>
<sequence>MIRTLEFVCSECGEHFVPGEKLYYRDNYMNNSIRDTKFICPDCIARWQQKWQIKTASFHEVDYVLTVDLELEDGTVYNNMDCTPIDETETVVLGEDVPVEAQQELYKIYAAWDKERKAHILKDCTFKDEFMRTSFTCETYSGERYENVAFRVTMRGELQTEIPVPDYIKMQILDAYKLYEEQNADYPAVDELVSDEDEIARITKNLKK</sequence>
<dbReference type="EMBL" id="MNTG01000033">
    <property type="protein sequence ID" value="OLA37094.1"/>
    <property type="molecule type" value="Genomic_DNA"/>
</dbReference>
<protein>
    <submittedName>
        <fullName evidence="1">Uncharacterized protein</fullName>
    </submittedName>
</protein>
<accession>A0A1Q6R3Z1</accession>
<proteinExistence type="predicted"/>
<comment type="caution">
    <text evidence="1">The sequence shown here is derived from an EMBL/GenBank/DDBJ whole genome shotgun (WGS) entry which is preliminary data.</text>
</comment>
<evidence type="ECO:0000313" key="1">
    <source>
        <dbReference type="EMBL" id="OLA37094.1"/>
    </source>
</evidence>
<dbReference type="AlphaFoldDB" id="A0A1Q6R3Z1"/>
<dbReference type="Proteomes" id="UP000186777">
    <property type="component" value="Unassembled WGS sequence"/>
</dbReference>
<reference evidence="1 2" key="1">
    <citation type="journal article" date="2016" name="Nat. Biotechnol.">
        <title>Measurement of bacterial replication rates in microbial communities.</title>
        <authorList>
            <person name="Brown C.T."/>
            <person name="Olm M.R."/>
            <person name="Thomas B.C."/>
            <person name="Banfield J.F."/>
        </authorList>
    </citation>
    <scope>NUCLEOTIDE SEQUENCE [LARGE SCALE GENOMIC DNA]</scope>
    <source>
        <strain evidence="1">46_33</strain>
    </source>
</reference>
<dbReference type="STRING" id="626940.BHW43_07400"/>
<name>A0A1Q6R3Z1_9FIRM</name>